<feature type="region of interest" description="Disordered" evidence="1">
    <location>
        <begin position="404"/>
        <end position="423"/>
    </location>
</feature>
<dbReference type="EMBL" id="CAJJDP010000075">
    <property type="protein sequence ID" value="CAD8181020.1"/>
    <property type="molecule type" value="Genomic_DNA"/>
</dbReference>
<evidence type="ECO:0008006" key="4">
    <source>
        <dbReference type="Google" id="ProtNLM"/>
    </source>
</evidence>
<evidence type="ECO:0000256" key="1">
    <source>
        <dbReference type="SAM" id="MobiDB-lite"/>
    </source>
</evidence>
<organism evidence="2 3">
    <name type="scientific">Paramecium octaurelia</name>
    <dbReference type="NCBI Taxonomy" id="43137"/>
    <lineage>
        <taxon>Eukaryota</taxon>
        <taxon>Sar</taxon>
        <taxon>Alveolata</taxon>
        <taxon>Ciliophora</taxon>
        <taxon>Intramacronucleata</taxon>
        <taxon>Oligohymenophorea</taxon>
        <taxon>Peniculida</taxon>
        <taxon>Parameciidae</taxon>
        <taxon>Paramecium</taxon>
    </lineage>
</organism>
<comment type="caution">
    <text evidence="2">The sequence shown here is derived from an EMBL/GenBank/DDBJ whole genome shotgun (WGS) entry which is preliminary data.</text>
</comment>
<dbReference type="InterPro" id="IPR051986">
    <property type="entry name" value="Innate_Immune_Apopt_Reg"/>
</dbReference>
<feature type="compositionally biased region" description="Low complexity" evidence="1">
    <location>
        <begin position="411"/>
        <end position="423"/>
    </location>
</feature>
<dbReference type="OrthoDB" id="193703at2759"/>
<sequence>MYSNCQFCSTQIEEHKLASHEYYCQRNIIRCDRCGEFYDINQKQLHDEEYHQVQQCHECKKQVQDSKKHICSNKQIVCEYCQQQMLYGEYQKHEKTCGNRTLRCNYCLEYIMMRNIQYHQKNCPALRANKQDQRQKNITIQEIQKNEINKLYSNQGSNYSKDSAQAQQGQQQLIQQLIGLEHSIQDPEVSKYIQDKKQIQHYEYWMAQYLLNANMEQMQMQKHMKDSKNKPVYSQGPNASQTSNYDYFRQEIDYQQNTPENQLLHQQFQQNQHNQNQNLKIMDYQQNLSQKVQNPSGTNFQQPFALEQQFNDNSIMGYPKMDIGLKNQIQYDQNKQMQSQQMKQDNEKKRIFENRNSQNKDVKNSIKDSDYSDSIIGRILLESIQADQLQMSYAQYKQHQKLQKEIETRRQQQPQPNIINQNQASSIDTEFYYLSDQEKIQQRLLMELIQQNKRN</sequence>
<evidence type="ECO:0000313" key="2">
    <source>
        <dbReference type="EMBL" id="CAD8181020.1"/>
    </source>
</evidence>
<dbReference type="Proteomes" id="UP000683925">
    <property type="component" value="Unassembled WGS sequence"/>
</dbReference>
<proteinExistence type="predicted"/>
<keyword evidence="3" id="KW-1185">Reference proteome</keyword>
<name>A0A8S1VUB0_PAROT</name>
<dbReference type="PANTHER" id="PTHR16295:SF10">
    <property type="entry name" value="EXPRESSED PROTEIN"/>
    <property type="match status" value="1"/>
</dbReference>
<dbReference type="PANTHER" id="PTHR16295">
    <property type="entry name" value="TRAF-TYPE ZINC FINGER PROTEIN-RELATED"/>
    <property type="match status" value="1"/>
</dbReference>
<evidence type="ECO:0000313" key="3">
    <source>
        <dbReference type="Proteomes" id="UP000683925"/>
    </source>
</evidence>
<dbReference type="GO" id="GO:0005739">
    <property type="term" value="C:mitochondrion"/>
    <property type="evidence" value="ECO:0007669"/>
    <property type="project" value="TreeGrafter"/>
</dbReference>
<gene>
    <name evidence="2" type="ORF">POCTA_138.1.T0760094</name>
</gene>
<accession>A0A8S1VUB0</accession>
<reference evidence="2" key="1">
    <citation type="submission" date="2021-01" db="EMBL/GenBank/DDBJ databases">
        <authorList>
            <consortium name="Genoscope - CEA"/>
            <person name="William W."/>
        </authorList>
    </citation>
    <scope>NUCLEOTIDE SEQUENCE</scope>
</reference>
<dbReference type="OMA" id="FCRKQIE"/>
<protein>
    <recommendedName>
        <fullName evidence="4">TRAF-type domain-containing protein</fullName>
    </recommendedName>
</protein>
<dbReference type="AlphaFoldDB" id="A0A8S1VUB0"/>